<protein>
    <submittedName>
        <fullName evidence="3">Uncharacterized protein</fullName>
    </submittedName>
</protein>
<feature type="non-terminal residue" evidence="3">
    <location>
        <position position="1"/>
    </location>
</feature>
<dbReference type="Proteomes" id="UP000887013">
    <property type="component" value="Unassembled WGS sequence"/>
</dbReference>
<dbReference type="EMBL" id="BMAW01111885">
    <property type="protein sequence ID" value="GFT50125.1"/>
    <property type="molecule type" value="Genomic_DNA"/>
</dbReference>
<organism evidence="3 4">
    <name type="scientific">Nephila pilipes</name>
    <name type="common">Giant wood spider</name>
    <name type="synonym">Nephila maculata</name>
    <dbReference type="NCBI Taxonomy" id="299642"/>
    <lineage>
        <taxon>Eukaryota</taxon>
        <taxon>Metazoa</taxon>
        <taxon>Ecdysozoa</taxon>
        <taxon>Arthropoda</taxon>
        <taxon>Chelicerata</taxon>
        <taxon>Arachnida</taxon>
        <taxon>Araneae</taxon>
        <taxon>Araneomorphae</taxon>
        <taxon>Entelegynae</taxon>
        <taxon>Araneoidea</taxon>
        <taxon>Nephilidae</taxon>
        <taxon>Nephila</taxon>
    </lineage>
</organism>
<reference evidence="3" key="1">
    <citation type="submission" date="2020-08" db="EMBL/GenBank/DDBJ databases">
        <title>Multicomponent nature underlies the extraordinary mechanical properties of spider dragline silk.</title>
        <authorList>
            <person name="Kono N."/>
            <person name="Nakamura H."/>
            <person name="Mori M."/>
            <person name="Yoshida Y."/>
            <person name="Ohtoshi R."/>
            <person name="Malay A.D."/>
            <person name="Moran D.A.P."/>
            <person name="Tomita M."/>
            <person name="Numata K."/>
            <person name="Arakawa K."/>
        </authorList>
    </citation>
    <scope>NUCLEOTIDE SEQUENCE</scope>
</reference>
<keyword evidence="4" id="KW-1185">Reference proteome</keyword>
<evidence type="ECO:0000313" key="3">
    <source>
        <dbReference type="EMBL" id="GFT71351.1"/>
    </source>
</evidence>
<accession>A0A8X6PHS8</accession>
<dbReference type="AlphaFoldDB" id="A0A8X6PHS8"/>
<comment type="caution">
    <text evidence="3">The sequence shown here is derived from an EMBL/GenBank/DDBJ whole genome shotgun (WGS) entry which is preliminary data.</text>
</comment>
<sequence length="44" mass="5417">MNISYSVDVFFVISGFLNGYFFSREYAKKTGKISWFHFYFRRFI</sequence>
<name>A0A8X6PHS8_NEPPI</name>
<feature type="transmembrane region" description="Helical" evidence="1">
    <location>
        <begin position="6"/>
        <end position="23"/>
    </location>
</feature>
<keyword evidence="1" id="KW-0812">Transmembrane</keyword>
<evidence type="ECO:0000313" key="4">
    <source>
        <dbReference type="Proteomes" id="UP000887013"/>
    </source>
</evidence>
<dbReference type="EMBL" id="BMAW01116616">
    <property type="protein sequence ID" value="GFT71351.1"/>
    <property type="molecule type" value="Genomic_DNA"/>
</dbReference>
<keyword evidence="1" id="KW-1133">Transmembrane helix</keyword>
<gene>
    <name evidence="3" type="ORF">NPIL_213041</name>
    <name evidence="2" type="ORF">NPIL_339281</name>
</gene>
<dbReference type="OrthoDB" id="6408118at2759"/>
<evidence type="ECO:0000256" key="1">
    <source>
        <dbReference type="SAM" id="Phobius"/>
    </source>
</evidence>
<evidence type="ECO:0000313" key="2">
    <source>
        <dbReference type="EMBL" id="GFT50125.1"/>
    </source>
</evidence>
<proteinExistence type="predicted"/>
<keyword evidence="1" id="KW-0472">Membrane</keyword>